<feature type="non-terminal residue" evidence="1">
    <location>
        <position position="1"/>
    </location>
</feature>
<evidence type="ECO:0000313" key="1">
    <source>
        <dbReference type="EMBL" id="RIE17372.1"/>
    </source>
</evidence>
<accession>A0A398DP23</accession>
<protein>
    <submittedName>
        <fullName evidence="1">Large conductance mechanosensitive channel protein MscL</fullName>
    </submittedName>
</protein>
<name>A0A398DP23_9BACT</name>
<sequence length="27" mass="2997">VCPFCKSEISIDATRCPHCTSELTVEK</sequence>
<evidence type="ECO:0000313" key="2">
    <source>
        <dbReference type="Proteomes" id="UP000266113"/>
    </source>
</evidence>
<dbReference type="EMBL" id="QXIY01000005">
    <property type="protein sequence ID" value="RIE17372.1"/>
    <property type="molecule type" value="Genomic_DNA"/>
</dbReference>
<keyword evidence="2" id="KW-1185">Reference proteome</keyword>
<comment type="caution">
    <text evidence="1">The sequence shown here is derived from an EMBL/GenBank/DDBJ whole genome shotgun (WGS) entry which is preliminary data.</text>
</comment>
<gene>
    <name evidence="1" type="ORF">SMC1_01780</name>
</gene>
<proteinExistence type="predicted"/>
<dbReference type="AlphaFoldDB" id="A0A398DP23"/>
<reference evidence="1 2" key="1">
    <citation type="submission" date="2018-09" db="EMBL/GenBank/DDBJ databases">
        <title>Discovery and Ecogenomic Context for Candidatus Cryosericales, a Global Caldiserica Order Active in Thawing Permafrost.</title>
        <authorList>
            <person name="Martinez M.A."/>
            <person name="Woodcroft B.J."/>
            <person name="Ignacio Espinoza J.C."/>
            <person name="Zayed A."/>
            <person name="Singleton C.M."/>
            <person name="Boyd J."/>
            <person name="Li Y.-F."/>
            <person name="Purvine S."/>
            <person name="Maughan H."/>
            <person name="Hodgkins S.B."/>
            <person name="Anderson D."/>
            <person name="Sederholm M."/>
            <person name="Temperton B."/>
            <person name="Saleska S.R."/>
            <person name="Tyson G.W."/>
            <person name="Rich V.I."/>
        </authorList>
    </citation>
    <scope>NUCLEOTIDE SEQUENCE [LARGE SCALE GENOMIC DNA]</scope>
    <source>
        <strain evidence="1 2">SMC1</strain>
    </source>
</reference>
<dbReference type="Proteomes" id="UP000266113">
    <property type="component" value="Unassembled WGS sequence"/>
</dbReference>
<organism evidence="1 2">
    <name type="scientific">Candidatus Cryosericum septentrionale</name>
    <dbReference type="NCBI Taxonomy" id="2290913"/>
    <lineage>
        <taxon>Bacteria</taxon>
        <taxon>Pseudomonadati</taxon>
        <taxon>Caldisericota/Cryosericota group</taxon>
        <taxon>Candidatus Cryosericota</taxon>
        <taxon>Candidatus Cryosericia</taxon>
        <taxon>Candidatus Cryosericales</taxon>
        <taxon>Candidatus Cryosericaceae</taxon>
        <taxon>Candidatus Cryosericum</taxon>
    </lineage>
</organism>